<dbReference type="GO" id="GO:0019843">
    <property type="term" value="F:rRNA binding"/>
    <property type="evidence" value="ECO:0007669"/>
    <property type="project" value="UniProtKB-UniRule"/>
</dbReference>
<dbReference type="AlphaFoldDB" id="A0A497JI71"/>
<gene>
    <name evidence="7" type="primary">rps7</name>
    <name evidence="9" type="ORF">DRO04_00340</name>
</gene>
<dbReference type="CDD" id="cd14867">
    <property type="entry name" value="uS7_Eukaryote"/>
    <property type="match status" value="1"/>
</dbReference>
<dbReference type="SUPFAM" id="SSF47973">
    <property type="entry name" value="Ribosomal protein S7"/>
    <property type="match status" value="1"/>
</dbReference>
<name>A0A497JI71_9ARCH</name>
<keyword evidence="3 7" id="KW-0699">rRNA-binding</keyword>
<comment type="similarity">
    <text evidence="1 7">Belongs to the universal ribosomal protein uS7 family.</text>
</comment>
<dbReference type="PIRSF" id="PIRSF002122">
    <property type="entry name" value="RPS7p_RPS7a_RPS5e_RPS7o"/>
    <property type="match status" value="1"/>
</dbReference>
<evidence type="ECO:0000256" key="4">
    <source>
        <dbReference type="ARBA" id="ARBA00022884"/>
    </source>
</evidence>
<evidence type="ECO:0000256" key="6">
    <source>
        <dbReference type="ARBA" id="ARBA00023274"/>
    </source>
</evidence>
<dbReference type="InterPro" id="IPR000235">
    <property type="entry name" value="Ribosomal_uS7"/>
</dbReference>
<dbReference type="NCBIfam" id="NF003106">
    <property type="entry name" value="PRK04027.1"/>
    <property type="match status" value="1"/>
</dbReference>
<organism evidence="9 10">
    <name type="scientific">Candidatus Iainarchaeum sp</name>
    <dbReference type="NCBI Taxonomy" id="3101447"/>
    <lineage>
        <taxon>Archaea</taxon>
        <taxon>Candidatus Iainarchaeota</taxon>
        <taxon>Candidatus Iainarchaeia</taxon>
        <taxon>Candidatus Iainarchaeales</taxon>
        <taxon>Candidatus Iainarchaeaceae</taxon>
        <taxon>Candidatus Iainarchaeum</taxon>
    </lineage>
</organism>
<dbReference type="NCBIfam" id="TIGR01028">
    <property type="entry name" value="uS7_euk_arch"/>
    <property type="match status" value="1"/>
</dbReference>
<dbReference type="GO" id="GO:0003735">
    <property type="term" value="F:structural constituent of ribosome"/>
    <property type="evidence" value="ECO:0007669"/>
    <property type="project" value="UniProtKB-UniRule"/>
</dbReference>
<dbReference type="Gene3D" id="1.10.455.10">
    <property type="entry name" value="Ribosomal protein S7 domain"/>
    <property type="match status" value="1"/>
</dbReference>
<dbReference type="InterPro" id="IPR036823">
    <property type="entry name" value="Ribosomal_uS7_dom_sf"/>
</dbReference>
<evidence type="ECO:0000256" key="5">
    <source>
        <dbReference type="ARBA" id="ARBA00022980"/>
    </source>
</evidence>
<proteinExistence type="inferred from homology"/>
<dbReference type="GO" id="GO:0015935">
    <property type="term" value="C:small ribosomal subunit"/>
    <property type="evidence" value="ECO:0007669"/>
    <property type="project" value="UniProtKB-UniRule"/>
</dbReference>
<accession>A0A497JI71</accession>
<evidence type="ECO:0000313" key="9">
    <source>
        <dbReference type="EMBL" id="RLG71179.1"/>
    </source>
</evidence>
<dbReference type="Proteomes" id="UP000278031">
    <property type="component" value="Unassembled WGS sequence"/>
</dbReference>
<comment type="caution">
    <text evidence="9">The sequence shown here is derived from an EMBL/GenBank/DDBJ whole genome shotgun (WGS) entry which is preliminary data.</text>
</comment>
<dbReference type="HAMAP" id="MF_00480_A">
    <property type="entry name" value="Ribosomal_uS7_A"/>
    <property type="match status" value="1"/>
</dbReference>
<dbReference type="PANTHER" id="PTHR11205">
    <property type="entry name" value="RIBOSOMAL PROTEIN S7"/>
    <property type="match status" value="1"/>
</dbReference>
<keyword evidence="5 7" id="KW-0689">Ribosomal protein</keyword>
<evidence type="ECO:0000256" key="2">
    <source>
        <dbReference type="ARBA" id="ARBA00011458"/>
    </source>
</evidence>
<dbReference type="InterPro" id="IPR005716">
    <property type="entry name" value="Ribosomal_uS7_euk/arc"/>
</dbReference>
<sequence length="201" mass="22658">MTTKIFGRWSAEGVKISDISLANYISLSAKVFPHSFGRETKGRFEKREINIVERLINKIMRSGQGRRRLSGKYIRGRKSCGKKLQAMKIVEKAFEIIEKETKQNPIQILVRAIENSAPREDVTRFRKGGIAYTQAVDVAPLRRIDEALKNIAVATFSQSFNSKVSASEALAKELILAAKNDNQSFSIKRKNEVERIAASSR</sequence>
<dbReference type="InterPro" id="IPR023798">
    <property type="entry name" value="Ribosomal_uS7_dom"/>
</dbReference>
<dbReference type="InterPro" id="IPR026018">
    <property type="entry name" value="Ribosomal_uS7_arc"/>
</dbReference>
<comment type="function">
    <text evidence="7">One of the primary rRNA binding proteins, it binds directly to 16S rRNA where it nucleates assembly of the head domain of the 30S subunit. Is located at the subunit interface close to the decoding center.</text>
</comment>
<keyword evidence="4 7" id="KW-0694">RNA-binding</keyword>
<feature type="domain" description="Small ribosomal subunit protein uS7" evidence="8">
    <location>
        <begin position="30"/>
        <end position="201"/>
    </location>
</feature>
<reference evidence="9 10" key="1">
    <citation type="submission" date="2018-06" db="EMBL/GenBank/DDBJ databases">
        <title>Extensive metabolic versatility and redundancy in microbially diverse, dynamic hydrothermal sediments.</title>
        <authorList>
            <person name="Dombrowski N."/>
            <person name="Teske A."/>
            <person name="Baker B.J."/>
        </authorList>
    </citation>
    <scope>NUCLEOTIDE SEQUENCE [LARGE SCALE GENOMIC DNA]</scope>
    <source>
        <strain evidence="9">B51_G17</strain>
    </source>
</reference>
<dbReference type="EMBL" id="QMWP01000006">
    <property type="protein sequence ID" value="RLG71179.1"/>
    <property type="molecule type" value="Genomic_DNA"/>
</dbReference>
<evidence type="ECO:0000256" key="1">
    <source>
        <dbReference type="ARBA" id="ARBA00007151"/>
    </source>
</evidence>
<evidence type="ECO:0000256" key="3">
    <source>
        <dbReference type="ARBA" id="ARBA00022730"/>
    </source>
</evidence>
<protein>
    <recommendedName>
        <fullName evidence="7">Small ribosomal subunit protein uS7</fullName>
    </recommendedName>
</protein>
<dbReference type="GO" id="GO:0006412">
    <property type="term" value="P:translation"/>
    <property type="evidence" value="ECO:0007669"/>
    <property type="project" value="UniProtKB-UniRule"/>
</dbReference>
<dbReference type="Pfam" id="PF00177">
    <property type="entry name" value="Ribosomal_S7"/>
    <property type="match status" value="1"/>
</dbReference>
<evidence type="ECO:0000256" key="7">
    <source>
        <dbReference type="HAMAP-Rule" id="MF_00480"/>
    </source>
</evidence>
<keyword evidence="6 7" id="KW-0687">Ribonucleoprotein</keyword>
<comment type="subunit">
    <text evidence="2 7">Part of the 30S ribosomal subunit.</text>
</comment>
<evidence type="ECO:0000259" key="8">
    <source>
        <dbReference type="Pfam" id="PF00177"/>
    </source>
</evidence>
<evidence type="ECO:0000313" key="10">
    <source>
        <dbReference type="Proteomes" id="UP000278031"/>
    </source>
</evidence>